<evidence type="ECO:0000256" key="1">
    <source>
        <dbReference type="SAM" id="MobiDB-lite"/>
    </source>
</evidence>
<dbReference type="PANTHER" id="PTHR43312">
    <property type="entry name" value="D-THREO-ALDOSE 1-DEHYDROGENASE"/>
    <property type="match status" value="1"/>
</dbReference>
<feature type="domain" description="NADP-dependent oxidoreductase" evidence="2">
    <location>
        <begin position="30"/>
        <end position="324"/>
    </location>
</feature>
<dbReference type="EMBL" id="CAFBNE010000016">
    <property type="protein sequence ID" value="CAB4938656.1"/>
    <property type="molecule type" value="Genomic_DNA"/>
</dbReference>
<dbReference type="InterPro" id="IPR023210">
    <property type="entry name" value="NADP_OxRdtase_dom"/>
</dbReference>
<dbReference type="InterPro" id="IPR036812">
    <property type="entry name" value="NAD(P)_OxRdtase_dom_sf"/>
</dbReference>
<reference evidence="3" key="1">
    <citation type="submission" date="2020-05" db="EMBL/GenBank/DDBJ databases">
        <authorList>
            <person name="Chiriac C."/>
            <person name="Salcher M."/>
            <person name="Ghai R."/>
            <person name="Kavagutti S V."/>
        </authorList>
    </citation>
    <scope>NUCLEOTIDE SEQUENCE</scope>
</reference>
<proteinExistence type="predicted"/>
<protein>
    <submittedName>
        <fullName evidence="3">Unannotated protein</fullName>
    </submittedName>
</protein>
<dbReference type="SUPFAM" id="SSF51430">
    <property type="entry name" value="NAD(P)-linked oxidoreductase"/>
    <property type="match status" value="1"/>
</dbReference>
<dbReference type="InterPro" id="IPR053135">
    <property type="entry name" value="AKR2_Oxidoreductase"/>
</dbReference>
<dbReference type="AlphaFoldDB" id="A0A6J7J6F9"/>
<accession>A0A6J7J6F9</accession>
<sequence>MTATTTQHPDPSGLTHRPLGSTTGITVTDLGLGLWAVAGSEWGPGDDAASLDAIEVALEAGVTFFDTADIYGDGHSEELLGQAMAGRRDRFIVASKIGWNGFDQESNHSRYDTAESIVHGVETSLQRLNTDHLDVIQCHINYTEPNTDAFIEGFRQLKAQGKVRAWGVSTGDIDHLRYFNAGGDCDVLQIDYSILNRIPEQEILPYCEANGIGVIVRGPLAMGLLADKFTPESSFPAGDFRVAWMEDPEQNEQYRSDLAVVDGLRPLLPEGQSMAEFALRFVRSHPAVSTVIPGARDGRQSAANARAGTAPLLTNTELAGVDALVPNGGGRMIWPA</sequence>
<dbReference type="Pfam" id="PF00248">
    <property type="entry name" value="Aldo_ket_red"/>
    <property type="match status" value="1"/>
</dbReference>
<name>A0A6J7J6F9_9ZZZZ</name>
<dbReference type="CDD" id="cd19086">
    <property type="entry name" value="AKR_AKR11C1"/>
    <property type="match status" value="1"/>
</dbReference>
<evidence type="ECO:0000313" key="3">
    <source>
        <dbReference type="EMBL" id="CAB4938656.1"/>
    </source>
</evidence>
<organism evidence="3">
    <name type="scientific">freshwater metagenome</name>
    <dbReference type="NCBI Taxonomy" id="449393"/>
    <lineage>
        <taxon>unclassified sequences</taxon>
        <taxon>metagenomes</taxon>
        <taxon>ecological metagenomes</taxon>
    </lineage>
</organism>
<feature type="region of interest" description="Disordered" evidence="1">
    <location>
        <begin position="1"/>
        <end position="20"/>
    </location>
</feature>
<gene>
    <name evidence="3" type="ORF">UFOPK3772_00753</name>
</gene>
<dbReference type="Gene3D" id="3.20.20.100">
    <property type="entry name" value="NADP-dependent oxidoreductase domain"/>
    <property type="match status" value="1"/>
</dbReference>
<evidence type="ECO:0000259" key="2">
    <source>
        <dbReference type="Pfam" id="PF00248"/>
    </source>
</evidence>
<dbReference type="PANTHER" id="PTHR43312:SF1">
    <property type="entry name" value="NADP-DEPENDENT OXIDOREDUCTASE DOMAIN-CONTAINING PROTEIN"/>
    <property type="match status" value="1"/>
</dbReference>